<keyword evidence="1" id="KW-0472">Membrane</keyword>
<keyword evidence="3" id="KW-1185">Reference proteome</keyword>
<evidence type="ECO:0000313" key="3">
    <source>
        <dbReference type="Proteomes" id="UP000245845"/>
    </source>
</evidence>
<evidence type="ECO:0000256" key="1">
    <source>
        <dbReference type="SAM" id="Phobius"/>
    </source>
</evidence>
<proteinExistence type="predicted"/>
<dbReference type="OrthoDB" id="86868at2"/>
<accession>A0A2Y9BIQ4</accession>
<dbReference type="RefSeq" id="WP_109732120.1">
    <property type="nucleotide sequence ID" value="NZ_BAAACK010000009.1"/>
</dbReference>
<gene>
    <name evidence="2" type="ORF">A8806_109205</name>
</gene>
<dbReference type="Pfam" id="PF16481">
    <property type="entry name" value="DUF5058"/>
    <property type="match status" value="1"/>
</dbReference>
<name>A0A2Y9BIQ4_9FIRM</name>
<keyword evidence="1" id="KW-0812">Transmembrane</keyword>
<reference evidence="2 3" key="1">
    <citation type="submission" date="2018-05" db="EMBL/GenBank/DDBJ databases">
        <title>The Hungate 1000. A catalogue of reference genomes from the rumen microbiome.</title>
        <authorList>
            <person name="Kelly W."/>
        </authorList>
    </citation>
    <scope>NUCLEOTIDE SEQUENCE [LARGE SCALE GENOMIC DNA]</scope>
    <source>
        <strain evidence="2 3">NLAE-zl-C242</strain>
    </source>
</reference>
<dbReference type="Proteomes" id="UP000245845">
    <property type="component" value="Unassembled WGS sequence"/>
</dbReference>
<organism evidence="2 3">
    <name type="scientific">Faecalicatena orotica</name>
    <dbReference type="NCBI Taxonomy" id="1544"/>
    <lineage>
        <taxon>Bacteria</taxon>
        <taxon>Bacillati</taxon>
        <taxon>Bacillota</taxon>
        <taxon>Clostridia</taxon>
        <taxon>Lachnospirales</taxon>
        <taxon>Lachnospiraceae</taxon>
        <taxon>Faecalicatena</taxon>
    </lineage>
</organism>
<dbReference type="InterPro" id="IPR032479">
    <property type="entry name" value="DUF5058"/>
</dbReference>
<dbReference type="AlphaFoldDB" id="A0A2Y9BIQ4"/>
<keyword evidence="1" id="KW-1133">Transmembrane helix</keyword>
<dbReference type="EMBL" id="QGDL01000009">
    <property type="protein sequence ID" value="PWJ28323.1"/>
    <property type="molecule type" value="Genomic_DNA"/>
</dbReference>
<feature type="transmembrane region" description="Helical" evidence="1">
    <location>
        <begin position="12"/>
        <end position="32"/>
    </location>
</feature>
<sequence length="83" mass="9331">MKDYLSLANSPVIFIVCSIVILYVFIQSFVFMRRAWKRGKEIGISGWAMKSTMIGSALFSIVPSIPILIIHVMLMSVLGSYFP</sequence>
<evidence type="ECO:0000313" key="2">
    <source>
        <dbReference type="EMBL" id="PWJ28323.1"/>
    </source>
</evidence>
<feature type="transmembrane region" description="Helical" evidence="1">
    <location>
        <begin position="53"/>
        <end position="82"/>
    </location>
</feature>
<protein>
    <submittedName>
        <fullName evidence="2">Uncharacterized protein DUF5058</fullName>
    </submittedName>
</protein>
<comment type="caution">
    <text evidence="2">The sequence shown here is derived from an EMBL/GenBank/DDBJ whole genome shotgun (WGS) entry which is preliminary data.</text>
</comment>